<accession>A0ABQ8LYP3</accession>
<comment type="caution">
    <text evidence="1">The sequence shown here is derived from an EMBL/GenBank/DDBJ whole genome shotgun (WGS) entry which is preliminary data.</text>
</comment>
<proteinExistence type="predicted"/>
<evidence type="ECO:0000313" key="2">
    <source>
        <dbReference type="Proteomes" id="UP000830375"/>
    </source>
</evidence>
<dbReference type="Proteomes" id="UP000830375">
    <property type="component" value="Unassembled WGS sequence"/>
</dbReference>
<reference evidence="1 2" key="1">
    <citation type="submission" date="2022-01" db="EMBL/GenBank/DDBJ databases">
        <title>A high-quality chromosome-level genome assembly of rohu carp, Labeo rohita.</title>
        <authorList>
            <person name="Arick M.A. II"/>
            <person name="Hsu C.-Y."/>
            <person name="Magbanua Z."/>
            <person name="Pechanova O."/>
            <person name="Grover C."/>
            <person name="Miller E."/>
            <person name="Thrash A."/>
            <person name="Ezzel L."/>
            <person name="Alam S."/>
            <person name="Benzie J."/>
            <person name="Hamilton M."/>
            <person name="Karsi A."/>
            <person name="Lawrence M.L."/>
            <person name="Peterson D.G."/>
        </authorList>
    </citation>
    <scope>NUCLEOTIDE SEQUENCE [LARGE SCALE GENOMIC DNA]</scope>
    <source>
        <strain evidence="2">BAU-BD-2019</strain>
        <tissue evidence="1">Blood</tissue>
    </source>
</reference>
<sequence>MRTCPLFSHHLLNCQSVLNCLSCCNHRGHSLVRCASGVGSRVLMCMGSTHHPRKPLHSQIPTHSLLPPPVIPASLTPAPLLSVSPYPLMCVVGSLRVCQPPSVLWLEDPLFPPLASESQTPHWPIDLAAPPWLLVPFLSAMSVSTPASPGSVVPSAPPWSVVDHPPPWDSTSLAALHPSIPLALLGSSFPLALPWLSVALAPSDLHLCLGRRSHLLCLGPLDPLRHPGSFTLRLRLCSGLLSHLLHRCRSSPWSRQPFLHHGSSLCRLHRGSHSWLWPGSPLAPPASSPSCLLPGSSLRLIHLGSYCLRLGSSLHLVCRGSSGLPWLSAYPLPSPVTIPHSLLCPPPKSPPSLPF</sequence>
<name>A0ABQ8LYP3_LABRO</name>
<evidence type="ECO:0000313" key="1">
    <source>
        <dbReference type="EMBL" id="KAI2655748.1"/>
    </source>
</evidence>
<protein>
    <submittedName>
        <fullName evidence="1">Zinc finger CCCH domain-containing protein 13</fullName>
    </submittedName>
</protein>
<organism evidence="1 2">
    <name type="scientific">Labeo rohita</name>
    <name type="common">Indian major carp</name>
    <name type="synonym">Cyprinus rohita</name>
    <dbReference type="NCBI Taxonomy" id="84645"/>
    <lineage>
        <taxon>Eukaryota</taxon>
        <taxon>Metazoa</taxon>
        <taxon>Chordata</taxon>
        <taxon>Craniata</taxon>
        <taxon>Vertebrata</taxon>
        <taxon>Euteleostomi</taxon>
        <taxon>Actinopterygii</taxon>
        <taxon>Neopterygii</taxon>
        <taxon>Teleostei</taxon>
        <taxon>Ostariophysi</taxon>
        <taxon>Cypriniformes</taxon>
        <taxon>Cyprinidae</taxon>
        <taxon>Labeoninae</taxon>
        <taxon>Labeonini</taxon>
        <taxon>Labeo</taxon>
    </lineage>
</organism>
<keyword evidence="2" id="KW-1185">Reference proteome</keyword>
<dbReference type="EMBL" id="JACTAM010000016">
    <property type="protein sequence ID" value="KAI2655748.1"/>
    <property type="molecule type" value="Genomic_DNA"/>
</dbReference>
<gene>
    <name evidence="1" type="ORF">H4Q32_024355</name>
</gene>